<dbReference type="AlphaFoldDB" id="G0GE39"/>
<evidence type="ECO:0000313" key="2">
    <source>
        <dbReference type="EMBL" id="AEJ61392.1"/>
    </source>
</evidence>
<dbReference type="HOGENOM" id="CLU_2318704_0_0_12"/>
<evidence type="ECO:0000256" key="1">
    <source>
        <dbReference type="SAM" id="Phobius"/>
    </source>
</evidence>
<proteinExistence type="predicted"/>
<keyword evidence="1" id="KW-1133">Transmembrane helix</keyword>
<keyword evidence="1" id="KW-0472">Membrane</keyword>
<reference evidence="2 3" key="1">
    <citation type="submission" date="2011-06" db="EMBL/GenBank/DDBJ databases">
        <title>The complete genome of Spirochaeta thermophila DSM 6578.</title>
        <authorList>
            <consortium name="US DOE Joint Genome Institute (JGI-PGF)"/>
            <person name="Lucas S."/>
            <person name="Lapidus A."/>
            <person name="Bruce D."/>
            <person name="Goodwin L."/>
            <person name="Pitluck S."/>
            <person name="Peters L."/>
            <person name="Kyrpides N."/>
            <person name="Mavromatis K."/>
            <person name="Ivanova N."/>
            <person name="Mikailova N."/>
            <person name="Pagani I."/>
            <person name="Chertkov O."/>
            <person name="Detter J.C."/>
            <person name="Tapia R."/>
            <person name="Han C."/>
            <person name="Land M."/>
            <person name="Hauser L."/>
            <person name="Markowitz V."/>
            <person name="Cheng J.-F."/>
            <person name="Hugenholtz P."/>
            <person name="Woyke T."/>
            <person name="Wu D."/>
            <person name="Spring S."/>
            <person name="Merkhoffer B."/>
            <person name="Schneider S."/>
            <person name="Klenk H.-P."/>
            <person name="Eisen J.A."/>
        </authorList>
    </citation>
    <scope>NUCLEOTIDE SEQUENCE [LARGE SCALE GENOMIC DNA]</scope>
    <source>
        <strain evidence="3">ATCC 700085 / DSM 6578 / Z-1203</strain>
    </source>
</reference>
<dbReference type="STRING" id="869211.Spith_1120"/>
<name>G0GE39_WINT7</name>
<accession>G0GE39</accession>
<sequence length="99" mass="11222">MSEILFYHTKMLLTHLSGAAILTWAYYFLHLKKVMRSHEVRIWWSFLVAFIGSIGGGTLHVVFTAVSGRIHPIIFILGGAGVALLIYHASRQILHKEDF</sequence>
<feature type="transmembrane region" description="Helical" evidence="1">
    <location>
        <begin position="12"/>
        <end position="30"/>
    </location>
</feature>
<keyword evidence="1" id="KW-0812">Transmembrane</keyword>
<dbReference type="KEGG" id="stq:Spith_1120"/>
<dbReference type="Proteomes" id="UP000007254">
    <property type="component" value="Chromosome"/>
</dbReference>
<evidence type="ECO:0000313" key="3">
    <source>
        <dbReference type="Proteomes" id="UP000007254"/>
    </source>
</evidence>
<feature type="transmembrane region" description="Helical" evidence="1">
    <location>
        <begin position="42"/>
        <end position="63"/>
    </location>
</feature>
<feature type="transmembrane region" description="Helical" evidence="1">
    <location>
        <begin position="69"/>
        <end position="87"/>
    </location>
</feature>
<dbReference type="EMBL" id="CP002903">
    <property type="protein sequence ID" value="AEJ61392.1"/>
    <property type="molecule type" value="Genomic_DNA"/>
</dbReference>
<keyword evidence="3" id="KW-1185">Reference proteome</keyword>
<organism evidence="2 3">
    <name type="scientific">Winmispira thermophila (strain ATCC 700085 / DSM 6578 / Z-1203)</name>
    <name type="common">Spirochaeta thermophila</name>
    <dbReference type="NCBI Taxonomy" id="869211"/>
    <lineage>
        <taxon>Bacteria</taxon>
        <taxon>Pseudomonadati</taxon>
        <taxon>Spirochaetota</taxon>
        <taxon>Spirochaetia</taxon>
        <taxon>Winmispirales</taxon>
        <taxon>Winmispiraceae</taxon>
        <taxon>Winmispira</taxon>
    </lineage>
</organism>
<protein>
    <submittedName>
        <fullName evidence="2">Uncharacterized protein</fullName>
    </submittedName>
</protein>
<gene>
    <name evidence="2" type="ordered locus">Spith_1120</name>
</gene>